<sequence>MPESKPRPYRIGATLRTTDVGLLRGFAALHASGCIDHIQVRVIPGKTFSQDLAAIAASGIPATVHAPHHATG</sequence>
<reference evidence="1 2" key="1">
    <citation type="submission" date="2016-01" db="EMBL/GenBank/DDBJ databases">
        <authorList>
            <person name="Manzoor S."/>
        </authorList>
    </citation>
    <scope>NUCLEOTIDE SEQUENCE [LARGE SCALE GENOMIC DNA]</scope>
    <source>
        <strain evidence="1">Methanoculleus sp MAB1</strain>
    </source>
</reference>
<dbReference type="Proteomes" id="UP000069850">
    <property type="component" value="Chromosome 1"/>
</dbReference>
<name>A0A0X3BMN1_9EURY</name>
<evidence type="ECO:0000313" key="1">
    <source>
        <dbReference type="EMBL" id="CVK33327.1"/>
    </source>
</evidence>
<accession>A0A0X3BMN1</accession>
<dbReference type="GeneID" id="70638123"/>
<dbReference type="EMBL" id="LT158599">
    <property type="protein sequence ID" value="CVK33327.1"/>
    <property type="molecule type" value="Genomic_DNA"/>
</dbReference>
<protein>
    <submittedName>
        <fullName evidence="1">Xylose isomerase domain protein TIM barrel</fullName>
    </submittedName>
</protein>
<gene>
    <name evidence="1" type="ORF">MMAB1_2114</name>
</gene>
<organism evidence="1 2">
    <name type="scientific">Methanoculleus bourgensis</name>
    <dbReference type="NCBI Taxonomy" id="83986"/>
    <lineage>
        <taxon>Archaea</taxon>
        <taxon>Methanobacteriati</taxon>
        <taxon>Methanobacteriota</taxon>
        <taxon>Stenosarchaea group</taxon>
        <taxon>Methanomicrobia</taxon>
        <taxon>Methanomicrobiales</taxon>
        <taxon>Methanomicrobiaceae</taxon>
        <taxon>Methanoculleus</taxon>
    </lineage>
</organism>
<dbReference type="GO" id="GO:0016853">
    <property type="term" value="F:isomerase activity"/>
    <property type="evidence" value="ECO:0007669"/>
    <property type="project" value="UniProtKB-KW"/>
</dbReference>
<proteinExistence type="predicted"/>
<dbReference type="KEGG" id="mema:MMAB1_2114"/>
<dbReference type="RefSeq" id="WP_062264244.1">
    <property type="nucleotide sequence ID" value="NZ_LT158599.1"/>
</dbReference>
<dbReference type="AlphaFoldDB" id="A0A0X3BMN1"/>
<evidence type="ECO:0000313" key="2">
    <source>
        <dbReference type="Proteomes" id="UP000069850"/>
    </source>
</evidence>
<keyword evidence="1" id="KW-0413">Isomerase</keyword>